<evidence type="ECO:0000313" key="3">
    <source>
        <dbReference type="Proteomes" id="UP001642482"/>
    </source>
</evidence>
<feature type="compositionally biased region" description="Basic and acidic residues" evidence="1">
    <location>
        <begin position="1"/>
        <end position="17"/>
    </location>
</feature>
<accession>A0ABP0CGH6</accession>
<reference evidence="2 3" key="1">
    <citation type="submission" date="2024-01" db="EMBL/GenBank/DDBJ databases">
        <authorList>
            <person name="Allen C."/>
            <person name="Tagirdzhanova G."/>
        </authorList>
    </citation>
    <scope>NUCLEOTIDE SEQUENCE [LARGE SCALE GENOMIC DNA]</scope>
</reference>
<gene>
    <name evidence="2" type="ORF">SEUCBS140593_007686</name>
</gene>
<organism evidence="2 3">
    <name type="scientific">Sporothrix eucalyptigena</name>
    <dbReference type="NCBI Taxonomy" id="1812306"/>
    <lineage>
        <taxon>Eukaryota</taxon>
        <taxon>Fungi</taxon>
        <taxon>Dikarya</taxon>
        <taxon>Ascomycota</taxon>
        <taxon>Pezizomycotina</taxon>
        <taxon>Sordariomycetes</taxon>
        <taxon>Sordariomycetidae</taxon>
        <taxon>Ophiostomatales</taxon>
        <taxon>Ophiostomataceae</taxon>
        <taxon>Sporothrix</taxon>
    </lineage>
</organism>
<dbReference type="EMBL" id="CAWUHD010000096">
    <property type="protein sequence ID" value="CAK7230730.1"/>
    <property type="molecule type" value="Genomic_DNA"/>
</dbReference>
<name>A0ABP0CGH6_9PEZI</name>
<evidence type="ECO:0000313" key="2">
    <source>
        <dbReference type="EMBL" id="CAK7230730.1"/>
    </source>
</evidence>
<keyword evidence="3" id="KW-1185">Reference proteome</keyword>
<comment type="caution">
    <text evidence="2">The sequence shown here is derived from an EMBL/GenBank/DDBJ whole genome shotgun (WGS) entry which is preliminary data.</text>
</comment>
<feature type="region of interest" description="Disordered" evidence="1">
    <location>
        <begin position="1"/>
        <end position="87"/>
    </location>
</feature>
<proteinExistence type="predicted"/>
<dbReference type="Proteomes" id="UP001642482">
    <property type="component" value="Unassembled WGS sequence"/>
</dbReference>
<sequence length="268" mass="27724">MTTSRKEREEAETRAEEPVEAMAAAPRVTESPVAQAGGAGHPSDEPGSLTAPPRSHDGDSHDEEDDNDGGAHCAASPAGWADDDDMFAPAPAAPAPLAVLVAPQATSVAGALSVPCDLVPLPYYRCFRAAFFGSGPLAAPDCIFVGGSIRCAHTSCRHKGNCRPLPALMAGDCQAILAIVHAVLRRAGLVADAVLAPALRAFARKVVQAVDGHKKGFGLSGDSPTKVNIIESKPDEEGARDIVDLVIGKRGQVCPYGDLDSFDRGNGD</sequence>
<protein>
    <submittedName>
        <fullName evidence="2">Uncharacterized protein</fullName>
    </submittedName>
</protein>
<evidence type="ECO:0000256" key="1">
    <source>
        <dbReference type="SAM" id="MobiDB-lite"/>
    </source>
</evidence>